<name>A0A645IF58_9ZZZZ</name>
<proteinExistence type="predicted"/>
<gene>
    <name evidence="2" type="ORF">SDC9_196722</name>
</gene>
<dbReference type="AntiFam" id="ANF00155">
    <property type="entry name" value="Shadow ORF (opposite secY)"/>
</dbReference>
<sequence length="152" mass="16450">MIGGGTAGPQAGNKAAVLLQIIGDLHHIEGDGRIKEGEEDDEQRINQLIPEELGVKEISYRHSSGTGRKPAGNLSGEGQDGHSKNDGDNAGLVDPQRDMGVLSPIHFTAHNPLGVLHRYPALAFIQHYHCRYHQDGANQHDQHHKDVGSSAY</sequence>
<organism evidence="2">
    <name type="scientific">bioreactor metagenome</name>
    <dbReference type="NCBI Taxonomy" id="1076179"/>
    <lineage>
        <taxon>unclassified sequences</taxon>
        <taxon>metagenomes</taxon>
        <taxon>ecological metagenomes</taxon>
    </lineage>
</organism>
<dbReference type="EMBL" id="VSSQ01112063">
    <property type="protein sequence ID" value="MPN49109.1"/>
    <property type="molecule type" value="Genomic_DNA"/>
</dbReference>
<protein>
    <submittedName>
        <fullName evidence="2">Uncharacterized protein</fullName>
    </submittedName>
</protein>
<comment type="caution">
    <text evidence="2">The sequence shown here is derived from an EMBL/GenBank/DDBJ whole genome shotgun (WGS) entry which is preliminary data.</text>
</comment>
<feature type="region of interest" description="Disordered" evidence="1">
    <location>
        <begin position="56"/>
        <end position="97"/>
    </location>
</feature>
<evidence type="ECO:0000313" key="2">
    <source>
        <dbReference type="EMBL" id="MPN49109.1"/>
    </source>
</evidence>
<accession>A0A645IF58</accession>
<reference evidence="2" key="1">
    <citation type="submission" date="2019-08" db="EMBL/GenBank/DDBJ databases">
        <authorList>
            <person name="Kucharzyk K."/>
            <person name="Murdoch R.W."/>
            <person name="Higgins S."/>
            <person name="Loffler F."/>
        </authorList>
    </citation>
    <scope>NUCLEOTIDE SEQUENCE</scope>
</reference>
<evidence type="ECO:0000256" key="1">
    <source>
        <dbReference type="SAM" id="MobiDB-lite"/>
    </source>
</evidence>
<dbReference type="AlphaFoldDB" id="A0A645IF58"/>